<comment type="caution">
    <text evidence="3">The sequence shown here is derived from an EMBL/GenBank/DDBJ whole genome shotgun (WGS) entry which is preliminary data.</text>
</comment>
<evidence type="ECO:0008006" key="5">
    <source>
        <dbReference type="Google" id="ProtNLM"/>
    </source>
</evidence>
<keyword evidence="4" id="KW-1185">Reference proteome</keyword>
<gene>
    <name evidence="3" type="ORF">PPL_10437</name>
</gene>
<dbReference type="PANTHER" id="PTHR12817:SF0">
    <property type="entry name" value="GEO08327P1"/>
    <property type="match status" value="1"/>
</dbReference>
<dbReference type="GO" id="GO:0005802">
    <property type="term" value="C:trans-Golgi network"/>
    <property type="evidence" value="ECO:0007669"/>
    <property type="project" value="TreeGrafter"/>
</dbReference>
<dbReference type="SUPFAM" id="SSF111126">
    <property type="entry name" value="Ligand-binding domain in the NO signalling and Golgi transport"/>
    <property type="match status" value="1"/>
</dbReference>
<dbReference type="InterPro" id="IPR037992">
    <property type="entry name" value="TRAPPC6/Trs33"/>
</dbReference>
<dbReference type="Pfam" id="PF04051">
    <property type="entry name" value="TRAPP"/>
    <property type="match status" value="1"/>
</dbReference>
<dbReference type="OMA" id="IKGAMAN"/>
<dbReference type="Proteomes" id="UP000001396">
    <property type="component" value="Unassembled WGS sequence"/>
</dbReference>
<feature type="region of interest" description="Disordered" evidence="2">
    <location>
        <begin position="1"/>
        <end position="26"/>
    </location>
</feature>
<dbReference type="GO" id="GO:0006888">
    <property type="term" value="P:endoplasmic reticulum to Golgi vesicle-mediated transport"/>
    <property type="evidence" value="ECO:0007669"/>
    <property type="project" value="TreeGrafter"/>
</dbReference>
<dbReference type="InterPro" id="IPR024096">
    <property type="entry name" value="NO_sig/Golgi_transp_ligand-bd"/>
</dbReference>
<dbReference type="InParanoid" id="D3BR33"/>
<dbReference type="FunCoup" id="D3BR33">
    <property type="interactions" value="35"/>
</dbReference>
<evidence type="ECO:0000256" key="1">
    <source>
        <dbReference type="ARBA" id="ARBA00006218"/>
    </source>
</evidence>
<evidence type="ECO:0000313" key="3">
    <source>
        <dbReference type="EMBL" id="EFA75865.1"/>
    </source>
</evidence>
<proteinExistence type="inferred from homology"/>
<dbReference type="EMBL" id="ADBJ01000050">
    <property type="protein sequence ID" value="EFA75865.1"/>
    <property type="molecule type" value="Genomic_DNA"/>
</dbReference>
<name>D3BR33_HETP5</name>
<dbReference type="GO" id="GO:0030008">
    <property type="term" value="C:TRAPP complex"/>
    <property type="evidence" value="ECO:0007669"/>
    <property type="project" value="TreeGrafter"/>
</dbReference>
<sequence>MSNNNNNNNNSPSNDSPLSVSSSVGLSTPGINVTSTSATPSFTGITASQISSSVGNPSISPLASFSQSLPTSLSAANSPLTNTMSSTYHHQAISTSNLASAINPTSNTTASSLSTASSALATANSAAAPTLPQKEISVSCFEFLYIEMIDYIVKSSRDKTQISKKLEKLGYKVGHKLVEKLTIEQQLLSEVLDVVKFICKVFWIAIFKKSIDSLRTNHKGVFVLTDQRFQWLLHLSFDPNSTTKDCSDYVYFAIGLIKGAMANFGYKSTITFEIQQIHSVVFTIKLET</sequence>
<dbReference type="AlphaFoldDB" id="D3BR33"/>
<organism evidence="3 4">
    <name type="scientific">Heterostelium pallidum (strain ATCC 26659 / Pp 5 / PN500)</name>
    <name type="common">Cellular slime mold</name>
    <name type="synonym">Polysphondylium pallidum</name>
    <dbReference type="NCBI Taxonomy" id="670386"/>
    <lineage>
        <taxon>Eukaryota</taxon>
        <taxon>Amoebozoa</taxon>
        <taxon>Evosea</taxon>
        <taxon>Eumycetozoa</taxon>
        <taxon>Dictyostelia</taxon>
        <taxon>Acytosteliales</taxon>
        <taxon>Acytosteliaceae</taxon>
        <taxon>Heterostelium</taxon>
    </lineage>
</organism>
<evidence type="ECO:0000313" key="4">
    <source>
        <dbReference type="Proteomes" id="UP000001396"/>
    </source>
</evidence>
<evidence type="ECO:0000256" key="2">
    <source>
        <dbReference type="SAM" id="MobiDB-lite"/>
    </source>
</evidence>
<dbReference type="STRING" id="670386.D3BR33"/>
<dbReference type="CDD" id="cd14944">
    <property type="entry name" value="TRAPPC6A_Trs33"/>
    <property type="match status" value="1"/>
</dbReference>
<dbReference type="Gene3D" id="3.30.1380.20">
    <property type="entry name" value="Trafficking protein particle complex subunit 3"/>
    <property type="match status" value="1"/>
</dbReference>
<dbReference type="PANTHER" id="PTHR12817">
    <property type="entry name" value="TRAFFICKING PROTEIN PARTICLE COMPLEX SUBUNIT 6B"/>
    <property type="match status" value="1"/>
</dbReference>
<comment type="similarity">
    <text evidence="1">Belongs to the TRAPP small subunits family. BET3 subfamily.</text>
</comment>
<dbReference type="GO" id="GO:0005801">
    <property type="term" value="C:cis-Golgi network"/>
    <property type="evidence" value="ECO:0007669"/>
    <property type="project" value="TreeGrafter"/>
</dbReference>
<protein>
    <recommendedName>
        <fullName evidence="5">Trafficking protein particle complex subunit 6B</fullName>
    </recommendedName>
</protein>
<dbReference type="GeneID" id="31365906"/>
<dbReference type="InterPro" id="IPR007194">
    <property type="entry name" value="TRAPP_component"/>
</dbReference>
<accession>D3BR33</accession>
<reference evidence="3 4" key="1">
    <citation type="journal article" date="2011" name="Genome Res.">
        <title>Phylogeny-wide analysis of social amoeba genomes highlights ancient origins for complex intercellular communication.</title>
        <authorList>
            <person name="Heidel A.J."/>
            <person name="Lawal H.M."/>
            <person name="Felder M."/>
            <person name="Schilde C."/>
            <person name="Helps N.R."/>
            <person name="Tunggal B."/>
            <person name="Rivero F."/>
            <person name="John U."/>
            <person name="Schleicher M."/>
            <person name="Eichinger L."/>
            <person name="Platzer M."/>
            <person name="Noegel A.A."/>
            <person name="Schaap P."/>
            <person name="Gloeckner G."/>
        </authorList>
    </citation>
    <scope>NUCLEOTIDE SEQUENCE [LARGE SCALE GENOMIC DNA]</scope>
    <source>
        <strain evidence="4">ATCC 26659 / Pp 5 / PN500</strain>
    </source>
</reference>
<dbReference type="RefSeq" id="XP_020427999.1">
    <property type="nucleotide sequence ID" value="XM_020581212.1"/>
</dbReference>